<comment type="caution">
    <text evidence="1">The sequence shown here is derived from an EMBL/GenBank/DDBJ whole genome shotgun (WGS) entry which is preliminary data.</text>
</comment>
<dbReference type="AlphaFoldDB" id="A0AAD7TQG7"/>
<reference evidence="1" key="1">
    <citation type="submission" date="2022-11" db="EMBL/GenBank/DDBJ databases">
        <title>Genome Sequence of Cubamyces cubensis.</title>
        <authorList>
            <person name="Buettner E."/>
        </authorList>
    </citation>
    <scope>NUCLEOTIDE SEQUENCE</scope>
    <source>
        <strain evidence="1">MPL-01</strain>
    </source>
</reference>
<accession>A0AAD7TQG7</accession>
<evidence type="ECO:0000313" key="2">
    <source>
        <dbReference type="Proteomes" id="UP001215151"/>
    </source>
</evidence>
<dbReference type="NCBIfam" id="TIGR01509">
    <property type="entry name" value="HAD-SF-IA-v3"/>
    <property type="match status" value="1"/>
</dbReference>
<dbReference type="Pfam" id="PF00702">
    <property type="entry name" value="Hydrolase"/>
    <property type="match status" value="1"/>
</dbReference>
<dbReference type="SFLD" id="SFLDG01129">
    <property type="entry name" value="C1.5:_HAD__Beta-PGM__Phosphata"/>
    <property type="match status" value="1"/>
</dbReference>
<proteinExistence type="predicted"/>
<dbReference type="InterPro" id="IPR036412">
    <property type="entry name" value="HAD-like_sf"/>
</dbReference>
<dbReference type="InterPro" id="IPR023214">
    <property type="entry name" value="HAD_sf"/>
</dbReference>
<dbReference type="Gene3D" id="1.10.150.240">
    <property type="entry name" value="Putative phosphatase, domain 2"/>
    <property type="match status" value="1"/>
</dbReference>
<dbReference type="GO" id="GO:0016791">
    <property type="term" value="F:phosphatase activity"/>
    <property type="evidence" value="ECO:0007669"/>
    <property type="project" value="UniProtKB-ARBA"/>
</dbReference>
<dbReference type="InterPro" id="IPR023198">
    <property type="entry name" value="PGP-like_dom2"/>
</dbReference>
<evidence type="ECO:0000313" key="1">
    <source>
        <dbReference type="EMBL" id="KAJ8472732.1"/>
    </source>
</evidence>
<sequence length="238" mass="26955">MNSQQPAVSPLYHCGHFETTMANLENPEYQTLILDLGDVLFTWSAETRTSIPPRLLKDLMNGQTWFEYERGRISQDECYERVGRDFSVDPSAVAEALKQARESLRPNEELLALVRELKAQFHGQLRVFALSNISLPDYEYVIKLPTDWSIFDKVFASAVLGERKPDLAAYEKVLAETGVDPTTTVFVDDKIENVEAARSLGIHGIVFDKQEGVFQALRKIFGDRVQQIKEEVSGEKQA</sequence>
<evidence type="ECO:0008006" key="3">
    <source>
        <dbReference type="Google" id="ProtNLM"/>
    </source>
</evidence>
<keyword evidence="2" id="KW-1185">Reference proteome</keyword>
<gene>
    <name evidence="1" type="ORF">ONZ51_g8319</name>
</gene>
<dbReference type="CDD" id="cd02603">
    <property type="entry name" value="HAD_sEH-N_like"/>
    <property type="match status" value="1"/>
</dbReference>
<dbReference type="PANTHER" id="PTHR43611:SF3">
    <property type="entry name" value="FLAVIN MONONUCLEOTIDE HYDROLASE 1, CHLOROPLATIC"/>
    <property type="match status" value="1"/>
</dbReference>
<protein>
    <recommendedName>
        <fullName evidence="3">Phosphatase yihX</fullName>
    </recommendedName>
</protein>
<dbReference type="Proteomes" id="UP001215151">
    <property type="component" value="Unassembled WGS sequence"/>
</dbReference>
<dbReference type="Gene3D" id="3.40.50.1000">
    <property type="entry name" value="HAD superfamily/HAD-like"/>
    <property type="match status" value="1"/>
</dbReference>
<dbReference type="PANTHER" id="PTHR43611">
    <property type="entry name" value="ALPHA-D-GLUCOSE 1-PHOSPHATE PHOSPHATASE"/>
    <property type="match status" value="1"/>
</dbReference>
<dbReference type="SFLD" id="SFLDS00003">
    <property type="entry name" value="Haloacid_Dehalogenase"/>
    <property type="match status" value="1"/>
</dbReference>
<name>A0AAD7TQG7_9APHY</name>
<dbReference type="InterPro" id="IPR006439">
    <property type="entry name" value="HAD-SF_hydro_IA"/>
</dbReference>
<dbReference type="EMBL" id="JAPEVG010000248">
    <property type="protein sequence ID" value="KAJ8472732.1"/>
    <property type="molecule type" value="Genomic_DNA"/>
</dbReference>
<organism evidence="1 2">
    <name type="scientific">Trametes cubensis</name>
    <dbReference type="NCBI Taxonomy" id="1111947"/>
    <lineage>
        <taxon>Eukaryota</taxon>
        <taxon>Fungi</taxon>
        <taxon>Dikarya</taxon>
        <taxon>Basidiomycota</taxon>
        <taxon>Agaricomycotina</taxon>
        <taxon>Agaricomycetes</taxon>
        <taxon>Polyporales</taxon>
        <taxon>Polyporaceae</taxon>
        <taxon>Trametes</taxon>
    </lineage>
</organism>
<dbReference type="SUPFAM" id="SSF56784">
    <property type="entry name" value="HAD-like"/>
    <property type="match status" value="1"/>
</dbReference>